<feature type="transmembrane region" description="Helical" evidence="1">
    <location>
        <begin position="72"/>
        <end position="89"/>
    </location>
</feature>
<dbReference type="RefSeq" id="WP_006312787.1">
    <property type="nucleotide sequence ID" value="NZ_ARZA01000151.1"/>
</dbReference>
<proteinExistence type="predicted"/>
<evidence type="ECO:0008006" key="4">
    <source>
        <dbReference type="Google" id="ProtNLM"/>
    </source>
</evidence>
<keyword evidence="1" id="KW-0472">Membrane</keyword>
<sequence length="176" mass="21080">MYLLYLILTILISIITIFSVINKIKNKKEAGKVLLEIGSLKTKRVIQVLTGLYICGVVLLFFVAVKEFNLERLFQFIYWTLFLIYFVIVRDMNDKITENGILTFNKIIRWEDIWAYKIKRIYQNKQKYVIILSVKMKRKLYKNEVSQEIQLTHKVSEIQKQEIENLFNKYIIKDSL</sequence>
<dbReference type="OrthoDB" id="9867336at2"/>
<evidence type="ECO:0000256" key="1">
    <source>
        <dbReference type="SAM" id="Phobius"/>
    </source>
</evidence>
<name>R1CV64_9FIRM</name>
<comment type="caution">
    <text evidence="2">The sequence shown here is derived from an EMBL/GenBank/DDBJ whole genome shotgun (WGS) entry which is preliminary data.</text>
</comment>
<feature type="transmembrane region" description="Helical" evidence="1">
    <location>
        <begin position="45"/>
        <end position="66"/>
    </location>
</feature>
<gene>
    <name evidence="2" type="ORF">L21TH_1434</name>
</gene>
<dbReference type="AlphaFoldDB" id="R1CV64"/>
<dbReference type="EMBL" id="ARZA01000151">
    <property type="protein sequence ID" value="EOD00519.1"/>
    <property type="molecule type" value="Genomic_DNA"/>
</dbReference>
<organism evidence="2 3">
    <name type="scientific">Caldisalinibacter kiritimatiensis</name>
    <dbReference type="NCBI Taxonomy" id="1304284"/>
    <lineage>
        <taxon>Bacteria</taxon>
        <taxon>Bacillati</taxon>
        <taxon>Bacillota</taxon>
        <taxon>Tissierellia</taxon>
        <taxon>Tissierellales</taxon>
        <taxon>Thermohalobacteraceae</taxon>
        <taxon>Caldisalinibacter</taxon>
    </lineage>
</organism>
<feature type="transmembrane region" description="Helical" evidence="1">
    <location>
        <begin position="6"/>
        <end position="24"/>
    </location>
</feature>
<keyword evidence="1" id="KW-0812">Transmembrane</keyword>
<protein>
    <recommendedName>
        <fullName evidence="4">DUF5673 domain-containing protein</fullName>
    </recommendedName>
</protein>
<dbReference type="Proteomes" id="UP000013378">
    <property type="component" value="Unassembled WGS sequence"/>
</dbReference>
<reference evidence="2 3" key="1">
    <citation type="journal article" date="2015" name="Geomicrobiol. J.">
        <title>Caldisalinibacter kiritimatiensis gen. nov., sp. nov., a moderately thermohalophilic thiosulfate-reducing bacterium from a hypersaline microbial mat.</title>
        <authorList>
            <person name="Ben Hania W."/>
            <person name="Joseph M."/>
            <person name="Fiebig A."/>
            <person name="Bunk B."/>
            <person name="Klenk H.-P."/>
            <person name="Fardeau M.-L."/>
            <person name="Spring S."/>
        </authorList>
    </citation>
    <scope>NUCLEOTIDE SEQUENCE [LARGE SCALE GENOMIC DNA]</scope>
    <source>
        <strain evidence="2 3">L21-TH-D2</strain>
    </source>
</reference>
<accession>R1CV64</accession>
<dbReference type="STRING" id="1304284.L21TH_1434"/>
<keyword evidence="1" id="KW-1133">Transmembrane helix</keyword>
<keyword evidence="3" id="KW-1185">Reference proteome</keyword>
<evidence type="ECO:0000313" key="2">
    <source>
        <dbReference type="EMBL" id="EOD00519.1"/>
    </source>
</evidence>
<evidence type="ECO:0000313" key="3">
    <source>
        <dbReference type="Proteomes" id="UP000013378"/>
    </source>
</evidence>